<sequence>MSHISSLQDHDTLKRVEDQINILSGILEQGRKQLRFPGRLESKYIDQRNQRFMEIDHKMLIAGLVFYLGFSWTDFYLGAENGPLIFSLRVVITALAFLFVFWIPRSQYSRHMVTIAALGIFAIGFSVIGFIWLIPGEMKYAYHLGLIPIQIFTMVVLRLSYRSVLVVSVAILACYIVSLLLSHQTVSDPELQRLISIFIPMFIMFWALLIVMGSYMAFMMESSARSDFMKNRLLALEAERLQYLSGRLHVLSTTDSLTGIANRRFLEESLDTEWRRAKRSSMPLSLVMVDIDKFKDYNDLYGHQKGDECLRTLANKMAQYCNRPADLCARYGGEEFVMLLPETSRADAVWIVEKMRSAIEGMAITHEAADSGLVTISAGVASVIPDDSCTSDQLLSQADRLLYEAKAQGRNRVCG</sequence>
<organism evidence="5 6">
    <name type="scientific">Thalassolituus marinus</name>
    <dbReference type="NCBI Taxonomy" id="671053"/>
    <lineage>
        <taxon>Bacteria</taxon>
        <taxon>Pseudomonadati</taxon>
        <taxon>Pseudomonadota</taxon>
        <taxon>Gammaproteobacteria</taxon>
        <taxon>Oceanospirillales</taxon>
        <taxon>Oceanospirillaceae</taxon>
        <taxon>Thalassolituus</taxon>
    </lineage>
</organism>
<evidence type="ECO:0000259" key="4">
    <source>
        <dbReference type="PROSITE" id="PS50887"/>
    </source>
</evidence>
<gene>
    <name evidence="5" type="ORF">I9W95_10005</name>
</gene>
<reference evidence="5 6" key="1">
    <citation type="submission" date="2020-12" db="EMBL/GenBank/DDBJ databases">
        <title>Novel Thalassolituus-related marine hydrocarbonoclastic bacteria mediated algae-derived hydrocarbons mineralization in twilight zone of the northern South China Sea.</title>
        <authorList>
            <person name="Dong C."/>
        </authorList>
    </citation>
    <scope>NUCLEOTIDE SEQUENCE [LARGE SCALE GENOMIC DNA]</scope>
    <source>
        <strain evidence="5 6">IMCC1826</strain>
    </source>
</reference>
<dbReference type="NCBIfam" id="TIGR00254">
    <property type="entry name" value="GGDEF"/>
    <property type="match status" value="1"/>
</dbReference>
<evidence type="ECO:0000256" key="3">
    <source>
        <dbReference type="SAM" id="Phobius"/>
    </source>
</evidence>
<keyword evidence="3" id="KW-0812">Transmembrane</keyword>
<dbReference type="PROSITE" id="PS50887">
    <property type="entry name" value="GGDEF"/>
    <property type="match status" value="1"/>
</dbReference>
<keyword evidence="3" id="KW-1133">Transmembrane helix</keyword>
<dbReference type="InterPro" id="IPR043128">
    <property type="entry name" value="Rev_trsase/Diguanyl_cyclase"/>
</dbReference>
<accession>A0ABS7ZQD9</accession>
<dbReference type="EC" id="2.7.7.65" evidence="1"/>
<feature type="transmembrane region" description="Helical" evidence="3">
    <location>
        <begin position="140"/>
        <end position="157"/>
    </location>
</feature>
<evidence type="ECO:0000313" key="6">
    <source>
        <dbReference type="Proteomes" id="UP000714380"/>
    </source>
</evidence>
<evidence type="ECO:0000256" key="1">
    <source>
        <dbReference type="ARBA" id="ARBA00012528"/>
    </source>
</evidence>
<keyword evidence="3" id="KW-0472">Membrane</keyword>
<dbReference type="InterPro" id="IPR029787">
    <property type="entry name" value="Nucleotide_cyclase"/>
</dbReference>
<dbReference type="CDD" id="cd01949">
    <property type="entry name" value="GGDEF"/>
    <property type="match status" value="1"/>
</dbReference>
<dbReference type="InterPro" id="IPR050469">
    <property type="entry name" value="Diguanylate_Cyclase"/>
</dbReference>
<feature type="transmembrane region" description="Helical" evidence="3">
    <location>
        <begin position="84"/>
        <end position="103"/>
    </location>
</feature>
<dbReference type="SMART" id="SM00267">
    <property type="entry name" value="GGDEF"/>
    <property type="match status" value="1"/>
</dbReference>
<dbReference type="Gene3D" id="3.30.70.270">
    <property type="match status" value="1"/>
</dbReference>
<keyword evidence="6" id="KW-1185">Reference proteome</keyword>
<comment type="catalytic activity">
    <reaction evidence="2">
        <text>2 GTP = 3',3'-c-di-GMP + 2 diphosphate</text>
        <dbReference type="Rhea" id="RHEA:24898"/>
        <dbReference type="ChEBI" id="CHEBI:33019"/>
        <dbReference type="ChEBI" id="CHEBI:37565"/>
        <dbReference type="ChEBI" id="CHEBI:58805"/>
        <dbReference type="EC" id="2.7.7.65"/>
    </reaction>
</comment>
<proteinExistence type="predicted"/>
<feature type="transmembrane region" description="Helical" evidence="3">
    <location>
        <begin position="115"/>
        <end position="134"/>
    </location>
</feature>
<dbReference type="PANTHER" id="PTHR45138">
    <property type="entry name" value="REGULATORY COMPONENTS OF SENSORY TRANSDUCTION SYSTEM"/>
    <property type="match status" value="1"/>
</dbReference>
<protein>
    <recommendedName>
        <fullName evidence="1">diguanylate cyclase</fullName>
        <ecNumber evidence="1">2.7.7.65</ecNumber>
    </recommendedName>
</protein>
<dbReference type="EMBL" id="JAEDAH010000049">
    <property type="protein sequence ID" value="MCA6063941.1"/>
    <property type="molecule type" value="Genomic_DNA"/>
</dbReference>
<feature type="transmembrane region" description="Helical" evidence="3">
    <location>
        <begin position="164"/>
        <end position="182"/>
    </location>
</feature>
<dbReference type="Pfam" id="PF00990">
    <property type="entry name" value="GGDEF"/>
    <property type="match status" value="1"/>
</dbReference>
<comment type="caution">
    <text evidence="5">The sequence shown here is derived from an EMBL/GenBank/DDBJ whole genome shotgun (WGS) entry which is preliminary data.</text>
</comment>
<evidence type="ECO:0000313" key="5">
    <source>
        <dbReference type="EMBL" id="MCA6063941.1"/>
    </source>
</evidence>
<dbReference type="SUPFAM" id="SSF55073">
    <property type="entry name" value="Nucleotide cyclase"/>
    <property type="match status" value="1"/>
</dbReference>
<dbReference type="RefSeq" id="WP_225674432.1">
    <property type="nucleotide sequence ID" value="NZ_JAEDAH010000049.1"/>
</dbReference>
<dbReference type="InterPro" id="IPR000160">
    <property type="entry name" value="GGDEF_dom"/>
</dbReference>
<name>A0ABS7ZQD9_9GAMM</name>
<feature type="transmembrane region" description="Helical" evidence="3">
    <location>
        <begin position="194"/>
        <end position="218"/>
    </location>
</feature>
<feature type="transmembrane region" description="Helical" evidence="3">
    <location>
        <begin position="59"/>
        <end position="78"/>
    </location>
</feature>
<evidence type="ECO:0000256" key="2">
    <source>
        <dbReference type="ARBA" id="ARBA00034247"/>
    </source>
</evidence>
<dbReference type="Proteomes" id="UP000714380">
    <property type="component" value="Unassembled WGS sequence"/>
</dbReference>
<feature type="domain" description="GGDEF" evidence="4">
    <location>
        <begin position="282"/>
        <end position="415"/>
    </location>
</feature>
<dbReference type="PANTHER" id="PTHR45138:SF9">
    <property type="entry name" value="DIGUANYLATE CYCLASE DGCM-RELATED"/>
    <property type="match status" value="1"/>
</dbReference>